<keyword evidence="4" id="KW-0560">Oxidoreductase</keyword>
<evidence type="ECO:0000256" key="4">
    <source>
        <dbReference type="ARBA" id="ARBA00023002"/>
    </source>
</evidence>
<dbReference type="AlphaFoldDB" id="A0A7K3VZC7"/>
<dbReference type="Gene3D" id="2.60.120.10">
    <property type="entry name" value="Jelly Rolls"/>
    <property type="match status" value="1"/>
</dbReference>
<dbReference type="InterPro" id="IPR014710">
    <property type="entry name" value="RmlC-like_jellyroll"/>
</dbReference>
<evidence type="ECO:0000256" key="2">
    <source>
        <dbReference type="ARBA" id="ARBA00022723"/>
    </source>
</evidence>
<keyword evidence="3 7" id="KW-0223">Dioxygenase</keyword>
<sequence length="156" mass="16790">MAAAAGRWLHLVEYRPTSRWTHLLPAADAAEALHPALHADLLTAQVWLLSWLPGQGTPLHDHGDSAGAFTVVRGTLTERVVAAGRAGGTVRQTTVDLTAGRVRHFGPHHVHQVTNTEAGAAVSVHVYTPGLTRMNTYRIDDGRLLQTGTEQAGVDW</sequence>
<accession>A0A7K3VZC7</accession>
<evidence type="ECO:0000256" key="1">
    <source>
        <dbReference type="ARBA" id="ARBA00006622"/>
    </source>
</evidence>
<proteinExistence type="inferred from homology"/>
<dbReference type="GO" id="GO:0008198">
    <property type="term" value="F:ferrous iron binding"/>
    <property type="evidence" value="ECO:0007669"/>
    <property type="project" value="TreeGrafter"/>
</dbReference>
<evidence type="ECO:0000313" key="8">
    <source>
        <dbReference type="Proteomes" id="UP000470246"/>
    </source>
</evidence>
<dbReference type="Pfam" id="PF05995">
    <property type="entry name" value="CDO_I"/>
    <property type="match status" value="1"/>
</dbReference>
<feature type="binding site" evidence="6">
    <location>
        <position position="62"/>
    </location>
    <ligand>
        <name>Fe cation</name>
        <dbReference type="ChEBI" id="CHEBI:24875"/>
        <note>catalytic</note>
    </ligand>
</feature>
<name>A0A7K3VZC7_9ACTN</name>
<comment type="caution">
    <text evidence="7">The sequence shown here is derived from an EMBL/GenBank/DDBJ whole genome shotgun (WGS) entry which is preliminary data.</text>
</comment>
<evidence type="ECO:0000256" key="5">
    <source>
        <dbReference type="ARBA" id="ARBA00023004"/>
    </source>
</evidence>
<keyword evidence="8" id="KW-1185">Reference proteome</keyword>
<keyword evidence="5 6" id="KW-0408">Iron</keyword>
<gene>
    <name evidence="7" type="ORF">GCU56_08965</name>
</gene>
<dbReference type="PANTHER" id="PTHR12918:SF1">
    <property type="entry name" value="CYSTEINE DIOXYGENASE TYPE 1"/>
    <property type="match status" value="1"/>
</dbReference>
<dbReference type="CDD" id="cd10548">
    <property type="entry name" value="cupin_CDO"/>
    <property type="match status" value="1"/>
</dbReference>
<evidence type="ECO:0000256" key="6">
    <source>
        <dbReference type="PIRSR" id="PIRSR610300-51"/>
    </source>
</evidence>
<evidence type="ECO:0000256" key="3">
    <source>
        <dbReference type="ARBA" id="ARBA00022964"/>
    </source>
</evidence>
<dbReference type="Proteomes" id="UP000470246">
    <property type="component" value="Unassembled WGS sequence"/>
</dbReference>
<comment type="similarity">
    <text evidence="1">Belongs to the cysteine dioxygenase family.</text>
</comment>
<dbReference type="SUPFAM" id="SSF51182">
    <property type="entry name" value="RmlC-like cupins"/>
    <property type="match status" value="1"/>
</dbReference>
<dbReference type="PANTHER" id="PTHR12918">
    <property type="entry name" value="CYSTEINE DIOXYGENASE"/>
    <property type="match status" value="1"/>
</dbReference>
<dbReference type="InterPro" id="IPR011051">
    <property type="entry name" value="RmlC_Cupin_sf"/>
</dbReference>
<dbReference type="EMBL" id="JAAGWF010000009">
    <property type="protein sequence ID" value="NEK58001.1"/>
    <property type="molecule type" value="Genomic_DNA"/>
</dbReference>
<keyword evidence="2 6" id="KW-0479">Metal-binding</keyword>
<protein>
    <submittedName>
        <fullName evidence="7">Cysteine dioxygenase</fullName>
    </submittedName>
</protein>
<reference evidence="7 8" key="1">
    <citation type="submission" date="2020-02" db="EMBL/GenBank/DDBJ databases">
        <title>Geodermatophilus sabuli CPCC 205279 I12A-02694.</title>
        <authorList>
            <person name="Jiang Z."/>
        </authorList>
    </citation>
    <scope>NUCLEOTIDE SEQUENCE [LARGE SCALE GENOMIC DNA]</scope>
    <source>
        <strain evidence="7 8">I12A-02694</strain>
    </source>
</reference>
<dbReference type="GO" id="GO:0016702">
    <property type="term" value="F:oxidoreductase activity, acting on single donors with incorporation of molecular oxygen, incorporation of two atoms of oxygen"/>
    <property type="evidence" value="ECO:0007669"/>
    <property type="project" value="InterPro"/>
</dbReference>
<organism evidence="7 8">
    <name type="scientific">Geodermatophilus sabuli</name>
    <dbReference type="NCBI Taxonomy" id="1564158"/>
    <lineage>
        <taxon>Bacteria</taxon>
        <taxon>Bacillati</taxon>
        <taxon>Actinomycetota</taxon>
        <taxon>Actinomycetes</taxon>
        <taxon>Geodermatophilales</taxon>
        <taxon>Geodermatophilaceae</taxon>
        <taxon>Geodermatophilus</taxon>
    </lineage>
</organism>
<feature type="binding site" evidence="6">
    <location>
        <position position="111"/>
    </location>
    <ligand>
        <name>Fe cation</name>
        <dbReference type="ChEBI" id="CHEBI:24875"/>
        <note>catalytic</note>
    </ligand>
</feature>
<evidence type="ECO:0000313" key="7">
    <source>
        <dbReference type="EMBL" id="NEK58001.1"/>
    </source>
</evidence>
<dbReference type="InterPro" id="IPR010300">
    <property type="entry name" value="CDO_1"/>
</dbReference>
<feature type="binding site" evidence="6">
    <location>
        <position position="60"/>
    </location>
    <ligand>
        <name>Fe cation</name>
        <dbReference type="ChEBI" id="CHEBI:24875"/>
        <note>catalytic</note>
    </ligand>
</feature>